<evidence type="ECO:0000313" key="3">
    <source>
        <dbReference type="RefSeq" id="XP_018022892.1"/>
    </source>
</evidence>
<organism evidence="2 3">
    <name type="scientific">Hyalella azteca</name>
    <name type="common">Amphipod</name>
    <dbReference type="NCBI Taxonomy" id="294128"/>
    <lineage>
        <taxon>Eukaryota</taxon>
        <taxon>Metazoa</taxon>
        <taxon>Ecdysozoa</taxon>
        <taxon>Arthropoda</taxon>
        <taxon>Crustacea</taxon>
        <taxon>Multicrustacea</taxon>
        <taxon>Malacostraca</taxon>
        <taxon>Eumalacostraca</taxon>
        <taxon>Peracarida</taxon>
        <taxon>Amphipoda</taxon>
        <taxon>Senticaudata</taxon>
        <taxon>Talitrida</taxon>
        <taxon>Talitroidea</taxon>
        <taxon>Hyalellidae</taxon>
        <taxon>Hyalella</taxon>
    </lineage>
</organism>
<dbReference type="AlphaFoldDB" id="A0A8B7PAY9"/>
<gene>
    <name evidence="3" type="primary">LOC108678906</name>
</gene>
<feature type="non-terminal residue" evidence="3">
    <location>
        <position position="249"/>
    </location>
</feature>
<proteinExistence type="predicted"/>
<dbReference type="KEGG" id="hazt:108678906"/>
<reference evidence="3" key="1">
    <citation type="submission" date="2025-08" db="UniProtKB">
        <authorList>
            <consortium name="RefSeq"/>
        </authorList>
    </citation>
    <scope>IDENTIFICATION</scope>
</reference>
<dbReference type="RefSeq" id="XP_018022892.1">
    <property type="nucleotide sequence ID" value="XM_018167403.2"/>
</dbReference>
<protein>
    <submittedName>
        <fullName evidence="3">Uncharacterized protein LOC108678906</fullName>
    </submittedName>
</protein>
<sequence>MDVNQRAFSSSNLTMHSQGILSPPWACPPPIRAHSTMNLSGPQSSNRNRALSWSPVRFDSPVKTSCLPWVRKDTIEAPLKKKTSIDGSVLKAKLVWEEKNATTSKEVLNTEKELPKKASGSFRFRKAPSIVPNLQRSSTGGNIFPTLDPVGSGSPKLREKKNPPSSIALDDVSRRRLGFVQVESDHTENLSDAEADTVKDAQEIVNDNIQSNGGRQVRRGGAGGMGDGSHPFVRTSPFSSSSSSPIITQ</sequence>
<dbReference type="Proteomes" id="UP000694843">
    <property type="component" value="Unplaced"/>
</dbReference>
<evidence type="ECO:0000256" key="1">
    <source>
        <dbReference type="SAM" id="MobiDB-lite"/>
    </source>
</evidence>
<evidence type="ECO:0000313" key="2">
    <source>
        <dbReference type="Proteomes" id="UP000694843"/>
    </source>
</evidence>
<feature type="region of interest" description="Disordered" evidence="1">
    <location>
        <begin position="132"/>
        <end position="167"/>
    </location>
</feature>
<keyword evidence="2" id="KW-1185">Reference proteome</keyword>
<feature type="region of interest" description="Disordered" evidence="1">
    <location>
        <begin position="205"/>
        <end position="249"/>
    </location>
</feature>
<accession>A0A8B7PAY9</accession>
<feature type="compositionally biased region" description="Low complexity" evidence="1">
    <location>
        <begin position="236"/>
        <end position="249"/>
    </location>
</feature>
<name>A0A8B7PAY9_HYAAZ</name>
<dbReference type="GeneID" id="108678906"/>
<feature type="compositionally biased region" description="Polar residues" evidence="1">
    <location>
        <begin position="132"/>
        <end position="141"/>
    </location>
</feature>